<dbReference type="EMBL" id="JBHSDK010000014">
    <property type="protein sequence ID" value="MFC4335580.1"/>
    <property type="molecule type" value="Genomic_DNA"/>
</dbReference>
<proteinExistence type="predicted"/>
<name>A0ABV8TXR9_9ACTN</name>
<evidence type="ECO:0000313" key="3">
    <source>
        <dbReference type="Proteomes" id="UP001595823"/>
    </source>
</evidence>
<dbReference type="Proteomes" id="UP001595823">
    <property type="component" value="Unassembled WGS sequence"/>
</dbReference>
<organism evidence="2 3">
    <name type="scientific">Salininema proteolyticum</name>
    <dbReference type="NCBI Taxonomy" id="1607685"/>
    <lineage>
        <taxon>Bacteria</taxon>
        <taxon>Bacillati</taxon>
        <taxon>Actinomycetota</taxon>
        <taxon>Actinomycetes</taxon>
        <taxon>Glycomycetales</taxon>
        <taxon>Glycomycetaceae</taxon>
        <taxon>Salininema</taxon>
    </lineage>
</organism>
<feature type="region of interest" description="Disordered" evidence="1">
    <location>
        <begin position="189"/>
        <end position="212"/>
    </location>
</feature>
<dbReference type="SUPFAM" id="SSF52096">
    <property type="entry name" value="ClpP/crotonase"/>
    <property type="match status" value="1"/>
</dbReference>
<keyword evidence="3" id="KW-1185">Reference proteome</keyword>
<protein>
    <submittedName>
        <fullName evidence="2">Uncharacterized protein</fullName>
    </submittedName>
</protein>
<accession>A0ABV8TXR9</accession>
<reference evidence="3" key="1">
    <citation type="journal article" date="2019" name="Int. J. Syst. Evol. Microbiol.">
        <title>The Global Catalogue of Microorganisms (GCM) 10K type strain sequencing project: providing services to taxonomists for standard genome sequencing and annotation.</title>
        <authorList>
            <consortium name="The Broad Institute Genomics Platform"/>
            <consortium name="The Broad Institute Genome Sequencing Center for Infectious Disease"/>
            <person name="Wu L."/>
            <person name="Ma J."/>
        </authorList>
    </citation>
    <scope>NUCLEOTIDE SEQUENCE [LARGE SCALE GENOMIC DNA]</scope>
    <source>
        <strain evidence="3">IBRC-M 10908</strain>
    </source>
</reference>
<evidence type="ECO:0000313" key="2">
    <source>
        <dbReference type="EMBL" id="MFC4335580.1"/>
    </source>
</evidence>
<gene>
    <name evidence="2" type="ORF">ACFPET_10255</name>
</gene>
<dbReference type="Gene3D" id="3.90.226.10">
    <property type="entry name" value="2-enoyl-CoA Hydratase, Chain A, domain 1"/>
    <property type="match status" value="1"/>
</dbReference>
<dbReference type="RefSeq" id="WP_380620588.1">
    <property type="nucleotide sequence ID" value="NZ_JBHSDK010000014.1"/>
</dbReference>
<evidence type="ECO:0000256" key="1">
    <source>
        <dbReference type="SAM" id="MobiDB-lite"/>
    </source>
</evidence>
<sequence>MPGIDVAHRPDLVEVTLPEHLSRTVLAELAEFGRTLTPLDRTVVLRLGAPGHWSGPAGDDLAAAWTQATQWTASPSHTVIALLPGAVLRGMAANLASCADLRLADPDAALTLGDPGLDGRLWPIDSRELLERAGAAAHLQILDADRLAALGYVHHVGPEPAAVARATAAAHTPARVENKALTRRLAAPGREARLAETEAAGALDLRPADESG</sequence>
<dbReference type="InterPro" id="IPR029045">
    <property type="entry name" value="ClpP/crotonase-like_dom_sf"/>
</dbReference>
<comment type="caution">
    <text evidence="2">The sequence shown here is derived from an EMBL/GenBank/DDBJ whole genome shotgun (WGS) entry which is preliminary data.</text>
</comment>